<dbReference type="GO" id="GO:0016887">
    <property type="term" value="F:ATP hydrolysis activity"/>
    <property type="evidence" value="ECO:0007669"/>
    <property type="project" value="InterPro"/>
</dbReference>
<dbReference type="InterPro" id="IPR011527">
    <property type="entry name" value="ABC1_TM_dom"/>
</dbReference>
<sequence length="546" mass="63115">MKLLDLFKSRSRYFYAIVYVVSIISSVANIGLLILINDIIRQQYTGEHFNVNYIASFIGLLVVSFATSAYFQRSLVSITNEIMCEMELSIIQKVRKATYASFEKLGYEKLYSAFADTQIVSNIPGAIINVFTAVITIVCALVYIFFTSPMSGVFLFVLMILFLVIYIVNDSKNAQNMEEVRDLQDEYYGHLREFLMAFRQIKISGIRNNAIYNKHLLRNRNDTKQIKTRLYQKYAINELFGTYSWFLLLGVVIFILPWLLGITIIQVTTLVTTIIFLIAPLGKVMTFIPSYNRFKIAINRINRIEKLLIVDAKPILEKTVHDSFQTIRFENISYQYGGNEQGAFTLRIPELTLNRNEITFITGGNGSGKTTFINILTGLYRPDSGRIFIDDNEIDWQQYAQFCNNMSVIFSDHHLFRHNYDEHDLSEANTELHRLVKKKNLEKVFKVDSNKIDVNLSKGQQKRTALILSLLEEKSMVILDEWAAEQDPFNKNEFYSQWIFDIKSSGRMLLAITHDDEHYAKADRIIKFKNGGVAEDIRNQELSYDC</sequence>
<dbReference type="PROSITE" id="PS50893">
    <property type="entry name" value="ABC_TRANSPORTER_2"/>
    <property type="match status" value="1"/>
</dbReference>
<dbReference type="InterPro" id="IPR027417">
    <property type="entry name" value="P-loop_NTPase"/>
</dbReference>
<proteinExistence type="predicted"/>
<evidence type="ECO:0000259" key="8">
    <source>
        <dbReference type="PROSITE" id="PS50893"/>
    </source>
</evidence>
<evidence type="ECO:0000256" key="3">
    <source>
        <dbReference type="ARBA" id="ARBA00022741"/>
    </source>
</evidence>
<feature type="transmembrane region" description="Helical" evidence="7">
    <location>
        <begin position="51"/>
        <end position="71"/>
    </location>
</feature>
<evidence type="ECO:0000256" key="4">
    <source>
        <dbReference type="ARBA" id="ARBA00022840"/>
    </source>
</evidence>
<dbReference type="AlphaFoldDB" id="A0A937KGM5"/>
<evidence type="ECO:0000256" key="7">
    <source>
        <dbReference type="SAM" id="Phobius"/>
    </source>
</evidence>
<dbReference type="RefSeq" id="WP_202858872.1">
    <property type="nucleotide sequence ID" value="NZ_JAEUGD010000066.1"/>
</dbReference>
<dbReference type="PANTHER" id="PTHR24221:SF654">
    <property type="entry name" value="ATP-BINDING CASSETTE SUB-FAMILY B MEMBER 6"/>
    <property type="match status" value="1"/>
</dbReference>
<feature type="transmembrane region" description="Helical" evidence="7">
    <location>
        <begin position="264"/>
        <end position="285"/>
    </location>
</feature>
<keyword evidence="2 7" id="KW-0812">Transmembrane</keyword>
<dbReference type="InterPro" id="IPR036640">
    <property type="entry name" value="ABC1_TM_sf"/>
</dbReference>
<feature type="domain" description="ABC transmembrane type-1" evidence="9">
    <location>
        <begin position="20"/>
        <end position="293"/>
    </location>
</feature>
<dbReference type="Pfam" id="PF00005">
    <property type="entry name" value="ABC_tran"/>
    <property type="match status" value="1"/>
</dbReference>
<dbReference type="PROSITE" id="PS50929">
    <property type="entry name" value="ABC_TM1F"/>
    <property type="match status" value="1"/>
</dbReference>
<evidence type="ECO:0000256" key="1">
    <source>
        <dbReference type="ARBA" id="ARBA00004651"/>
    </source>
</evidence>
<evidence type="ECO:0000256" key="2">
    <source>
        <dbReference type="ARBA" id="ARBA00022692"/>
    </source>
</evidence>
<protein>
    <submittedName>
        <fullName evidence="10">ATP-binding cassette domain-containing protein</fullName>
    </submittedName>
</protein>
<evidence type="ECO:0000256" key="6">
    <source>
        <dbReference type="ARBA" id="ARBA00023136"/>
    </source>
</evidence>
<evidence type="ECO:0000313" key="11">
    <source>
        <dbReference type="Proteomes" id="UP000614216"/>
    </source>
</evidence>
<dbReference type="Proteomes" id="UP000614216">
    <property type="component" value="Unassembled WGS sequence"/>
</dbReference>
<comment type="caution">
    <text evidence="10">The sequence shown here is derived from an EMBL/GenBank/DDBJ whole genome shotgun (WGS) entry which is preliminary data.</text>
</comment>
<keyword evidence="4 10" id="KW-0067">ATP-binding</keyword>
<keyword evidence="5 7" id="KW-1133">Transmembrane helix</keyword>
<comment type="subcellular location">
    <subcellularLocation>
        <location evidence="1">Cell membrane</location>
        <topology evidence="1">Multi-pass membrane protein</topology>
    </subcellularLocation>
</comment>
<name>A0A937KGM5_9BACT</name>
<reference evidence="10" key="1">
    <citation type="submission" date="2021-01" db="EMBL/GenBank/DDBJ databases">
        <title>Fulvivirga kasyanovii gen. nov., sp nov., a novel member of the phylum Bacteroidetes isolated from seawater in a mussel farm.</title>
        <authorList>
            <person name="Zhao L.-H."/>
            <person name="Wang Z.-J."/>
        </authorList>
    </citation>
    <scope>NUCLEOTIDE SEQUENCE</scope>
    <source>
        <strain evidence="10">29W222</strain>
    </source>
</reference>
<dbReference type="PANTHER" id="PTHR24221">
    <property type="entry name" value="ATP-BINDING CASSETTE SUB-FAMILY B"/>
    <property type="match status" value="1"/>
</dbReference>
<dbReference type="GO" id="GO:0005524">
    <property type="term" value="F:ATP binding"/>
    <property type="evidence" value="ECO:0007669"/>
    <property type="project" value="UniProtKB-KW"/>
</dbReference>
<keyword evidence="3" id="KW-0547">Nucleotide-binding</keyword>
<feature type="domain" description="ABC transporter" evidence="8">
    <location>
        <begin position="327"/>
        <end position="545"/>
    </location>
</feature>
<dbReference type="Gene3D" id="3.40.50.300">
    <property type="entry name" value="P-loop containing nucleotide triphosphate hydrolases"/>
    <property type="match status" value="1"/>
</dbReference>
<dbReference type="SUPFAM" id="SSF52540">
    <property type="entry name" value="P-loop containing nucleoside triphosphate hydrolases"/>
    <property type="match status" value="1"/>
</dbReference>
<dbReference type="SMART" id="SM00382">
    <property type="entry name" value="AAA"/>
    <property type="match status" value="1"/>
</dbReference>
<dbReference type="Pfam" id="PF00664">
    <property type="entry name" value="ABC_membrane"/>
    <property type="match status" value="1"/>
</dbReference>
<feature type="transmembrane region" description="Helical" evidence="7">
    <location>
        <begin position="152"/>
        <end position="169"/>
    </location>
</feature>
<feature type="transmembrane region" description="Helical" evidence="7">
    <location>
        <begin position="234"/>
        <end position="258"/>
    </location>
</feature>
<evidence type="ECO:0000259" key="9">
    <source>
        <dbReference type="PROSITE" id="PS50929"/>
    </source>
</evidence>
<dbReference type="InterPro" id="IPR039421">
    <property type="entry name" value="Type_1_exporter"/>
</dbReference>
<dbReference type="EMBL" id="JAEUGD010000066">
    <property type="protein sequence ID" value="MBL6449343.1"/>
    <property type="molecule type" value="Genomic_DNA"/>
</dbReference>
<keyword evidence="6 7" id="KW-0472">Membrane</keyword>
<feature type="transmembrane region" description="Helical" evidence="7">
    <location>
        <begin position="12"/>
        <end position="36"/>
    </location>
</feature>
<accession>A0A937KGM5</accession>
<dbReference type="InterPro" id="IPR003439">
    <property type="entry name" value="ABC_transporter-like_ATP-bd"/>
</dbReference>
<dbReference type="Gene3D" id="1.20.1560.10">
    <property type="entry name" value="ABC transporter type 1, transmembrane domain"/>
    <property type="match status" value="1"/>
</dbReference>
<evidence type="ECO:0000256" key="5">
    <source>
        <dbReference type="ARBA" id="ARBA00022989"/>
    </source>
</evidence>
<dbReference type="SUPFAM" id="SSF90123">
    <property type="entry name" value="ABC transporter transmembrane region"/>
    <property type="match status" value="1"/>
</dbReference>
<gene>
    <name evidence="10" type="ORF">JMN32_23735</name>
</gene>
<dbReference type="GO" id="GO:0005886">
    <property type="term" value="C:plasma membrane"/>
    <property type="evidence" value="ECO:0007669"/>
    <property type="project" value="UniProtKB-SubCell"/>
</dbReference>
<keyword evidence="11" id="KW-1185">Reference proteome</keyword>
<evidence type="ECO:0000313" key="10">
    <source>
        <dbReference type="EMBL" id="MBL6449343.1"/>
    </source>
</evidence>
<dbReference type="InterPro" id="IPR003593">
    <property type="entry name" value="AAA+_ATPase"/>
</dbReference>
<feature type="transmembrane region" description="Helical" evidence="7">
    <location>
        <begin position="126"/>
        <end position="146"/>
    </location>
</feature>
<organism evidence="10 11">
    <name type="scientific">Fulvivirga marina</name>
    <dbReference type="NCBI Taxonomy" id="2494733"/>
    <lineage>
        <taxon>Bacteria</taxon>
        <taxon>Pseudomonadati</taxon>
        <taxon>Bacteroidota</taxon>
        <taxon>Cytophagia</taxon>
        <taxon>Cytophagales</taxon>
        <taxon>Fulvivirgaceae</taxon>
        <taxon>Fulvivirga</taxon>
    </lineage>
</organism>
<dbReference type="GO" id="GO:0140359">
    <property type="term" value="F:ABC-type transporter activity"/>
    <property type="evidence" value="ECO:0007669"/>
    <property type="project" value="InterPro"/>
</dbReference>